<dbReference type="InterPro" id="IPR004331">
    <property type="entry name" value="SPX_dom"/>
</dbReference>
<reference evidence="3" key="1">
    <citation type="submission" date="2021-01" db="EMBL/GenBank/DDBJ databases">
        <authorList>
            <person name="Corre E."/>
            <person name="Pelletier E."/>
            <person name="Niang G."/>
            <person name="Scheremetjew M."/>
            <person name="Finn R."/>
            <person name="Kale V."/>
            <person name="Holt S."/>
            <person name="Cochrane G."/>
            <person name="Meng A."/>
            <person name="Brown T."/>
            <person name="Cohen L."/>
        </authorList>
    </citation>
    <scope>NUCLEOTIDE SEQUENCE</scope>
    <source>
        <strain evidence="3">CCMP 2712</strain>
    </source>
</reference>
<feature type="compositionally biased region" description="Basic and acidic residues" evidence="1">
    <location>
        <begin position="382"/>
        <end position="393"/>
    </location>
</feature>
<protein>
    <recommendedName>
        <fullName evidence="2">SPX domain-containing protein</fullName>
    </recommendedName>
</protein>
<dbReference type="EMBL" id="HBKN01018888">
    <property type="protein sequence ID" value="CAE2299006.1"/>
    <property type="molecule type" value="Transcribed_RNA"/>
</dbReference>
<organism evidence="3">
    <name type="scientific">Guillardia theta</name>
    <name type="common">Cryptophyte</name>
    <name type="synonym">Cryptomonas phi</name>
    <dbReference type="NCBI Taxonomy" id="55529"/>
    <lineage>
        <taxon>Eukaryota</taxon>
        <taxon>Cryptophyceae</taxon>
        <taxon>Pyrenomonadales</taxon>
        <taxon>Geminigeraceae</taxon>
        <taxon>Guillardia</taxon>
    </lineage>
</organism>
<dbReference type="AlphaFoldDB" id="A0A7S4KLQ9"/>
<proteinExistence type="predicted"/>
<feature type="domain" description="SPX" evidence="2">
    <location>
        <begin position="1"/>
        <end position="224"/>
    </location>
</feature>
<sequence>MPLNKRLKREIPAEWQDYCFPYKALQRKAEELVGEANVEDEAVLKNQINCAVECANTFYKLQLIKISEEFSSLRDTIGTLYDLHSDLELKKSIEMPVKHHVAHSDVCCDDCHPTRSEKARGKVLGRVLAGEDSTRLLRSVFNAWYWAPHERMESRNTLGDFIGSSYLFKVQEGVLKGVLERWLCLLSQIDCLRSFSLLNAIAIKKVLERHCTQNINDICCNLNDCQIIEMKGLSDIIANMEHLVVDLIVLLATDLEVKQALPETWTQTLCPYCNHAVLNPILLPGGCGGRKACWLCLLQRSNCCLVPCPHTSSKEIDLRLIHVDGMLGNFLQCFFPNVLVALKMKERKEEEEKKDAHDAQGGILSVLHSLSHAQTSLSSSSSHDRLHEHEHQVKRSHSKNAHLDEHHFRQSLDDTVEHVLESMSEVALEISNFKGR</sequence>
<accession>A0A7S4KLQ9</accession>
<dbReference type="PROSITE" id="PS51382">
    <property type="entry name" value="SPX"/>
    <property type="match status" value="1"/>
</dbReference>
<evidence type="ECO:0000256" key="1">
    <source>
        <dbReference type="SAM" id="MobiDB-lite"/>
    </source>
</evidence>
<gene>
    <name evidence="3" type="ORF">GTHE00462_LOCUS14899</name>
</gene>
<evidence type="ECO:0000259" key="2">
    <source>
        <dbReference type="PROSITE" id="PS51382"/>
    </source>
</evidence>
<feature type="region of interest" description="Disordered" evidence="1">
    <location>
        <begin position="378"/>
        <end position="403"/>
    </location>
</feature>
<name>A0A7S4KLQ9_GUITH</name>
<evidence type="ECO:0000313" key="3">
    <source>
        <dbReference type="EMBL" id="CAE2299006.1"/>
    </source>
</evidence>